<protein>
    <recommendedName>
        <fullName evidence="4 12">Ferric uptake regulation protein</fullName>
    </recommendedName>
</protein>
<evidence type="ECO:0000256" key="7">
    <source>
        <dbReference type="ARBA" id="ARBA00022723"/>
    </source>
</evidence>
<organism evidence="13 14">
    <name type="scientific">Thalassolituus marinus</name>
    <dbReference type="NCBI Taxonomy" id="671053"/>
    <lineage>
        <taxon>Bacteria</taxon>
        <taxon>Pseudomonadati</taxon>
        <taxon>Pseudomonadota</taxon>
        <taxon>Gammaproteobacteria</taxon>
        <taxon>Oceanospirillales</taxon>
        <taxon>Oceanospirillaceae</taxon>
        <taxon>Thalassolituus</taxon>
    </lineage>
</organism>
<keyword evidence="12" id="KW-0408">Iron</keyword>
<evidence type="ECO:0000256" key="11">
    <source>
        <dbReference type="ARBA" id="ARBA00023163"/>
    </source>
</evidence>
<sequence>MSDQNQELRKAGLKVTLPRVKILSILETNSEAHMSAEDVYKSLIEAGEDVGLATVYRVLTQFETAGLVTRHNFDGGHSVFELARGEHHDHMVDVDDGTVIEFTNEQIEKLQHDIAEQHGFDLVEHSLVLYVRKRK</sequence>
<evidence type="ECO:0000256" key="10">
    <source>
        <dbReference type="ARBA" id="ARBA00023125"/>
    </source>
</evidence>
<reference evidence="13 14" key="1">
    <citation type="submission" date="2020-12" db="EMBL/GenBank/DDBJ databases">
        <title>Novel Thalassolituus-related marine hydrocarbonoclastic bacteria mediated algae-derived hydrocarbons mineralization in twilight zone of the northern South China Sea.</title>
        <authorList>
            <person name="Dong C."/>
        </authorList>
    </citation>
    <scope>NUCLEOTIDE SEQUENCE [LARGE SCALE GENOMIC DNA]</scope>
    <source>
        <strain evidence="13 14">IMCC1826</strain>
    </source>
</reference>
<comment type="caution">
    <text evidence="13">The sequence shown here is derived from an EMBL/GenBank/DDBJ whole genome shotgun (WGS) entry which is preliminary data.</text>
</comment>
<comment type="subcellular location">
    <subcellularLocation>
        <location evidence="1 12">Cytoplasm</location>
    </subcellularLocation>
</comment>
<dbReference type="EMBL" id="JAEDAH010000088">
    <property type="protein sequence ID" value="MCA6064553.1"/>
    <property type="molecule type" value="Genomic_DNA"/>
</dbReference>
<dbReference type="InterPro" id="IPR043135">
    <property type="entry name" value="Fur_C"/>
</dbReference>
<dbReference type="InterPro" id="IPR036388">
    <property type="entry name" value="WH-like_DNA-bd_sf"/>
</dbReference>
<keyword evidence="8 12" id="KW-0862">Zinc</keyword>
<evidence type="ECO:0000256" key="6">
    <source>
        <dbReference type="ARBA" id="ARBA00022491"/>
    </source>
</evidence>
<evidence type="ECO:0000313" key="14">
    <source>
        <dbReference type="Proteomes" id="UP000714380"/>
    </source>
</evidence>
<keyword evidence="11 12" id="KW-0804">Transcription</keyword>
<dbReference type="Pfam" id="PF01475">
    <property type="entry name" value="FUR"/>
    <property type="match status" value="1"/>
</dbReference>
<keyword evidence="10 12" id="KW-0238">DNA-binding</keyword>
<dbReference type="InterPro" id="IPR036390">
    <property type="entry name" value="WH_DNA-bd_sf"/>
</dbReference>
<evidence type="ECO:0000256" key="12">
    <source>
        <dbReference type="RuleBase" id="RU364037"/>
    </source>
</evidence>
<comment type="similarity">
    <text evidence="2 12">Belongs to the Fur family.</text>
</comment>
<evidence type="ECO:0000256" key="9">
    <source>
        <dbReference type="ARBA" id="ARBA00023015"/>
    </source>
</evidence>
<keyword evidence="5 12" id="KW-0963">Cytoplasm</keyword>
<evidence type="ECO:0000256" key="5">
    <source>
        <dbReference type="ARBA" id="ARBA00022490"/>
    </source>
</evidence>
<evidence type="ECO:0000256" key="1">
    <source>
        <dbReference type="ARBA" id="ARBA00004496"/>
    </source>
</evidence>
<proteinExistence type="inferred from homology"/>
<evidence type="ECO:0000256" key="2">
    <source>
        <dbReference type="ARBA" id="ARBA00007957"/>
    </source>
</evidence>
<keyword evidence="9 12" id="KW-0805">Transcription regulation</keyword>
<keyword evidence="6 12" id="KW-0678">Repressor</keyword>
<dbReference type="NCBIfam" id="NF006999">
    <property type="entry name" value="PRK09462.1"/>
    <property type="match status" value="1"/>
</dbReference>
<keyword evidence="7 12" id="KW-0479">Metal-binding</keyword>
<accession>A0ABS7ZTT6</accession>
<dbReference type="RefSeq" id="WP_225675636.1">
    <property type="nucleotide sequence ID" value="NZ_JAEDAH010000088.1"/>
</dbReference>
<dbReference type="Gene3D" id="3.30.1490.190">
    <property type="match status" value="1"/>
</dbReference>
<keyword evidence="14" id="KW-1185">Reference proteome</keyword>
<evidence type="ECO:0000313" key="13">
    <source>
        <dbReference type="EMBL" id="MCA6064553.1"/>
    </source>
</evidence>
<name>A0ABS7ZTT6_9GAMM</name>
<evidence type="ECO:0000256" key="8">
    <source>
        <dbReference type="ARBA" id="ARBA00022833"/>
    </source>
</evidence>
<dbReference type="Gene3D" id="1.10.10.10">
    <property type="entry name" value="Winged helix-like DNA-binding domain superfamily/Winged helix DNA-binding domain"/>
    <property type="match status" value="1"/>
</dbReference>
<dbReference type="InterPro" id="IPR002481">
    <property type="entry name" value="FUR"/>
</dbReference>
<dbReference type="Proteomes" id="UP000714380">
    <property type="component" value="Unassembled WGS sequence"/>
</dbReference>
<dbReference type="CDD" id="cd07153">
    <property type="entry name" value="Fur_like"/>
    <property type="match status" value="1"/>
</dbReference>
<dbReference type="SUPFAM" id="SSF46785">
    <property type="entry name" value="Winged helix' DNA-binding domain"/>
    <property type="match status" value="1"/>
</dbReference>
<dbReference type="PANTHER" id="PTHR33202:SF2">
    <property type="entry name" value="FERRIC UPTAKE REGULATION PROTEIN"/>
    <property type="match status" value="1"/>
</dbReference>
<comment type="subunit">
    <text evidence="3 12">Homodimer.</text>
</comment>
<evidence type="ECO:0000256" key="4">
    <source>
        <dbReference type="ARBA" id="ARBA00020910"/>
    </source>
</evidence>
<dbReference type="PANTHER" id="PTHR33202">
    <property type="entry name" value="ZINC UPTAKE REGULATION PROTEIN"/>
    <property type="match status" value="1"/>
</dbReference>
<evidence type="ECO:0000256" key="3">
    <source>
        <dbReference type="ARBA" id="ARBA00011738"/>
    </source>
</evidence>
<gene>
    <name evidence="12 13" type="primary">fur</name>
    <name evidence="13" type="ORF">I9W95_13140</name>
</gene>